<dbReference type="InterPro" id="IPR028662">
    <property type="entry name" value="SNX8/Mvp1"/>
</dbReference>
<sequence>MLHMKFNVYKFVYGRTDGRRTLSDHNSSPRAIAQLEQKILDQESQIANMENRNYYSLHCLQMETQLIHANLDIVYEVLEATATVQSQSHSESSSLKLVIYVAWLQSCVLLFQLGKVWEAIGPIISAIQQESMGSPRNSLSPINNNNRITV</sequence>
<dbReference type="AlphaFoldDB" id="A0A9D4M8Z5"/>
<reference evidence="1" key="1">
    <citation type="journal article" date="2019" name="bioRxiv">
        <title>The Genome of the Zebra Mussel, Dreissena polymorpha: A Resource for Invasive Species Research.</title>
        <authorList>
            <person name="McCartney M.A."/>
            <person name="Auch B."/>
            <person name="Kono T."/>
            <person name="Mallez S."/>
            <person name="Zhang Y."/>
            <person name="Obille A."/>
            <person name="Becker A."/>
            <person name="Abrahante J.E."/>
            <person name="Garbe J."/>
            <person name="Badalamenti J.P."/>
            <person name="Herman A."/>
            <person name="Mangelson H."/>
            <person name="Liachko I."/>
            <person name="Sullivan S."/>
            <person name="Sone E.D."/>
            <person name="Koren S."/>
            <person name="Silverstein K.A.T."/>
            <person name="Beckman K.B."/>
            <person name="Gohl D.M."/>
        </authorList>
    </citation>
    <scope>NUCLEOTIDE SEQUENCE</scope>
    <source>
        <strain evidence="1">Duluth1</strain>
        <tissue evidence="1">Whole animal</tissue>
    </source>
</reference>
<dbReference type="EMBL" id="JAIWYP010000002">
    <property type="protein sequence ID" value="KAH3872960.1"/>
    <property type="molecule type" value="Genomic_DNA"/>
</dbReference>
<keyword evidence="2" id="KW-1185">Reference proteome</keyword>
<protein>
    <submittedName>
        <fullName evidence="1">Uncharacterized protein</fullName>
    </submittedName>
</protein>
<name>A0A9D4M8Z5_DREPO</name>
<evidence type="ECO:0000313" key="2">
    <source>
        <dbReference type="Proteomes" id="UP000828390"/>
    </source>
</evidence>
<gene>
    <name evidence="1" type="ORF">DPMN_036184</name>
</gene>
<dbReference type="GO" id="GO:0031901">
    <property type="term" value="C:early endosome membrane"/>
    <property type="evidence" value="ECO:0007669"/>
    <property type="project" value="TreeGrafter"/>
</dbReference>
<proteinExistence type="predicted"/>
<dbReference type="GO" id="GO:0035091">
    <property type="term" value="F:phosphatidylinositol binding"/>
    <property type="evidence" value="ECO:0007669"/>
    <property type="project" value="InterPro"/>
</dbReference>
<comment type="caution">
    <text evidence="1">The sequence shown here is derived from an EMBL/GenBank/DDBJ whole genome shotgun (WGS) entry which is preliminary data.</text>
</comment>
<accession>A0A9D4M8Z5</accession>
<dbReference type="GO" id="GO:0034498">
    <property type="term" value="P:early endosome to Golgi transport"/>
    <property type="evidence" value="ECO:0007669"/>
    <property type="project" value="TreeGrafter"/>
</dbReference>
<dbReference type="Proteomes" id="UP000828390">
    <property type="component" value="Unassembled WGS sequence"/>
</dbReference>
<dbReference type="GO" id="GO:0005829">
    <property type="term" value="C:cytosol"/>
    <property type="evidence" value="ECO:0007669"/>
    <property type="project" value="GOC"/>
</dbReference>
<organism evidence="1 2">
    <name type="scientific">Dreissena polymorpha</name>
    <name type="common">Zebra mussel</name>
    <name type="synonym">Mytilus polymorpha</name>
    <dbReference type="NCBI Taxonomy" id="45954"/>
    <lineage>
        <taxon>Eukaryota</taxon>
        <taxon>Metazoa</taxon>
        <taxon>Spiralia</taxon>
        <taxon>Lophotrochozoa</taxon>
        <taxon>Mollusca</taxon>
        <taxon>Bivalvia</taxon>
        <taxon>Autobranchia</taxon>
        <taxon>Heteroconchia</taxon>
        <taxon>Euheterodonta</taxon>
        <taxon>Imparidentia</taxon>
        <taxon>Neoheterodontei</taxon>
        <taxon>Myida</taxon>
        <taxon>Dreissenoidea</taxon>
        <taxon>Dreissenidae</taxon>
        <taxon>Dreissena</taxon>
    </lineage>
</organism>
<evidence type="ECO:0000313" key="1">
    <source>
        <dbReference type="EMBL" id="KAH3872960.1"/>
    </source>
</evidence>
<dbReference type="GO" id="GO:0006886">
    <property type="term" value="P:intracellular protein transport"/>
    <property type="evidence" value="ECO:0007669"/>
    <property type="project" value="TreeGrafter"/>
</dbReference>
<dbReference type="PANTHER" id="PTHR46571">
    <property type="entry name" value="SORTING NEXIN-8"/>
    <property type="match status" value="1"/>
</dbReference>
<dbReference type="PANTHER" id="PTHR46571:SF1">
    <property type="entry name" value="SORTING NEXIN-8"/>
    <property type="match status" value="1"/>
</dbReference>
<reference evidence="1" key="2">
    <citation type="submission" date="2020-11" db="EMBL/GenBank/DDBJ databases">
        <authorList>
            <person name="McCartney M.A."/>
            <person name="Auch B."/>
            <person name="Kono T."/>
            <person name="Mallez S."/>
            <person name="Becker A."/>
            <person name="Gohl D.M."/>
            <person name="Silverstein K.A.T."/>
            <person name="Koren S."/>
            <person name="Bechman K.B."/>
            <person name="Herman A."/>
            <person name="Abrahante J.E."/>
            <person name="Garbe J."/>
        </authorList>
    </citation>
    <scope>NUCLEOTIDE SEQUENCE</scope>
    <source>
        <strain evidence="1">Duluth1</strain>
        <tissue evidence="1">Whole animal</tissue>
    </source>
</reference>